<keyword evidence="6" id="KW-1185">Reference proteome</keyword>
<dbReference type="CDD" id="cd03784">
    <property type="entry name" value="GT1_Gtf-like"/>
    <property type="match status" value="1"/>
</dbReference>
<organism evidence="5 6">
    <name type="scientific">Setaria italica</name>
    <name type="common">Foxtail millet</name>
    <name type="synonym">Panicum italicum</name>
    <dbReference type="NCBI Taxonomy" id="4555"/>
    <lineage>
        <taxon>Eukaryota</taxon>
        <taxon>Viridiplantae</taxon>
        <taxon>Streptophyta</taxon>
        <taxon>Embryophyta</taxon>
        <taxon>Tracheophyta</taxon>
        <taxon>Spermatophyta</taxon>
        <taxon>Magnoliopsida</taxon>
        <taxon>Liliopsida</taxon>
        <taxon>Poales</taxon>
        <taxon>Poaceae</taxon>
        <taxon>PACMAD clade</taxon>
        <taxon>Panicoideae</taxon>
        <taxon>Panicodae</taxon>
        <taxon>Paniceae</taxon>
        <taxon>Cenchrinae</taxon>
        <taxon>Setaria</taxon>
    </lineage>
</organism>
<dbReference type="PANTHER" id="PTHR48049">
    <property type="entry name" value="GLYCOSYLTRANSFERASE"/>
    <property type="match status" value="1"/>
</dbReference>
<keyword evidence="2 3" id="KW-0808">Transferase</keyword>
<evidence type="ECO:0000256" key="4">
    <source>
        <dbReference type="SAM" id="SignalP"/>
    </source>
</evidence>
<evidence type="ECO:0000256" key="1">
    <source>
        <dbReference type="ARBA" id="ARBA00009995"/>
    </source>
</evidence>
<evidence type="ECO:0000256" key="3">
    <source>
        <dbReference type="RuleBase" id="RU003718"/>
    </source>
</evidence>
<dbReference type="Gramene" id="KQK88020">
    <property type="protein sequence ID" value="KQK88020"/>
    <property type="gene ID" value="SETIT_038868mg"/>
</dbReference>
<dbReference type="InterPro" id="IPR050481">
    <property type="entry name" value="UDP-glycosyltransf_plant"/>
</dbReference>
<protein>
    <submittedName>
        <fullName evidence="5">Uncharacterized protein</fullName>
    </submittedName>
</protein>
<dbReference type="InterPro" id="IPR002213">
    <property type="entry name" value="UDP_glucos_trans"/>
</dbReference>
<feature type="signal peptide" evidence="4">
    <location>
        <begin position="1"/>
        <end position="22"/>
    </location>
</feature>
<feature type="chain" id="PRO_5010128877" evidence="4">
    <location>
        <begin position="23"/>
        <end position="360"/>
    </location>
</feature>
<accession>K4AJ04</accession>
<dbReference type="AlphaFoldDB" id="K4AJ04"/>
<dbReference type="Proteomes" id="UP000004995">
    <property type="component" value="Unassembled WGS sequence"/>
</dbReference>
<evidence type="ECO:0000313" key="6">
    <source>
        <dbReference type="Proteomes" id="UP000004995"/>
    </source>
</evidence>
<dbReference type="OMA" id="CTFAVIR"/>
<dbReference type="Gene3D" id="3.40.50.2000">
    <property type="entry name" value="Glycogen Phosphorylase B"/>
    <property type="match status" value="3"/>
</dbReference>
<dbReference type="SUPFAM" id="SSF53756">
    <property type="entry name" value="UDP-Glycosyltransferase/glycogen phosphorylase"/>
    <property type="match status" value="1"/>
</dbReference>
<dbReference type="EMBL" id="AGNK02005474">
    <property type="status" value="NOT_ANNOTATED_CDS"/>
    <property type="molecule type" value="Genomic_DNA"/>
</dbReference>
<sequence length="360" mass="39528">MAAGSSSPPPLRIVIFPWLAFGHLLPYLELAELLASRDHRVSFISTPGNIARLPPLRPAAAPRVPSAMLLPSAAYLATSQNLHESKRSPQHLSNHGGDMSIAQRFFLTLERCTFAVIRSCIEWEPEFLPQVASLLRKPVLPLGLLPPSPDDGGRVNGEDAAVRWLDAQPPSSVVYVALGSEVPLRVEQVHELALGLELAGTRFLWALRKPSGVSDDDAGILPPGFYERTQGQGFVSMGWVPQVSLLAHGAVGGFLTHCGQRSLTEGFLFWRPLIMLPIRGDQGPNARLMEGKKVGLQVKRDENDGSFDCHGIVSAVRAVMLEEETRGVLVANALKAQGIIADKELQYRYIDQLTQQFRWW</sequence>
<evidence type="ECO:0000256" key="2">
    <source>
        <dbReference type="ARBA" id="ARBA00022679"/>
    </source>
</evidence>
<comment type="similarity">
    <text evidence="1 3">Belongs to the UDP-glycosyltransferase family.</text>
</comment>
<reference evidence="5" key="2">
    <citation type="submission" date="2018-08" db="UniProtKB">
        <authorList>
            <consortium name="EnsemblPlants"/>
        </authorList>
    </citation>
    <scope>IDENTIFICATION</scope>
    <source>
        <strain evidence="5">Yugu1</strain>
    </source>
</reference>
<keyword evidence="3" id="KW-0328">Glycosyltransferase</keyword>
<dbReference type="eggNOG" id="KOG1192">
    <property type="taxonomic scope" value="Eukaryota"/>
</dbReference>
<dbReference type="InterPro" id="IPR035595">
    <property type="entry name" value="UDP_glycos_trans_CS"/>
</dbReference>
<dbReference type="HOGENOM" id="CLU_001724_2_3_1"/>
<dbReference type="PROSITE" id="PS00375">
    <property type="entry name" value="UDPGT"/>
    <property type="match status" value="1"/>
</dbReference>
<proteinExistence type="inferred from homology"/>
<reference evidence="6" key="1">
    <citation type="journal article" date="2012" name="Nat. Biotechnol.">
        <title>Reference genome sequence of the model plant Setaria.</title>
        <authorList>
            <person name="Bennetzen J.L."/>
            <person name="Schmutz J."/>
            <person name="Wang H."/>
            <person name="Percifield R."/>
            <person name="Hawkins J."/>
            <person name="Pontaroli A.C."/>
            <person name="Estep M."/>
            <person name="Feng L."/>
            <person name="Vaughn J.N."/>
            <person name="Grimwood J."/>
            <person name="Jenkins J."/>
            <person name="Barry K."/>
            <person name="Lindquist E."/>
            <person name="Hellsten U."/>
            <person name="Deshpande S."/>
            <person name="Wang X."/>
            <person name="Wu X."/>
            <person name="Mitros T."/>
            <person name="Triplett J."/>
            <person name="Yang X."/>
            <person name="Ye C.Y."/>
            <person name="Mauro-Herrera M."/>
            <person name="Wang L."/>
            <person name="Li P."/>
            <person name="Sharma M."/>
            <person name="Sharma R."/>
            <person name="Ronald P.C."/>
            <person name="Panaud O."/>
            <person name="Kellogg E.A."/>
            <person name="Brutnell T.P."/>
            <person name="Doust A.N."/>
            <person name="Tuskan G.A."/>
            <person name="Rokhsar D."/>
            <person name="Devos K.M."/>
        </authorList>
    </citation>
    <scope>NUCLEOTIDE SEQUENCE [LARGE SCALE GENOMIC DNA]</scope>
    <source>
        <strain evidence="6">cv. Yugu1</strain>
    </source>
</reference>
<evidence type="ECO:0000313" key="5">
    <source>
        <dbReference type="EnsemblPlants" id="KQK88020"/>
    </source>
</evidence>
<keyword evidence="4" id="KW-0732">Signal</keyword>
<dbReference type="EnsemblPlants" id="KQK88020">
    <property type="protein sequence ID" value="KQK88020"/>
    <property type="gene ID" value="SETIT_038868mg"/>
</dbReference>
<dbReference type="FunFam" id="3.40.50.2000:FF:000037">
    <property type="entry name" value="Glycosyltransferase"/>
    <property type="match status" value="1"/>
</dbReference>
<dbReference type="InParanoid" id="K4AJ04"/>
<name>K4AJ04_SETIT</name>
<dbReference type="Pfam" id="PF00201">
    <property type="entry name" value="UDPGT"/>
    <property type="match status" value="1"/>
</dbReference>
<dbReference type="GO" id="GO:0035251">
    <property type="term" value="F:UDP-glucosyltransferase activity"/>
    <property type="evidence" value="ECO:0000318"/>
    <property type="project" value="GO_Central"/>
</dbReference>
<dbReference type="PANTHER" id="PTHR48049:SF180">
    <property type="entry name" value="GLYCOSYLTRANSFERASE"/>
    <property type="match status" value="1"/>
</dbReference>